<accession>A0A250JLC4</accession>
<name>A0A250JLC4_9BACT</name>
<dbReference type="AlphaFoldDB" id="A0A250JLC4"/>
<evidence type="ECO:0008006" key="3">
    <source>
        <dbReference type="Google" id="ProtNLM"/>
    </source>
</evidence>
<sequence length="255" mass="29065">MSGYTNTLSVMVLTEDSGAGAYDTVRALVKEMFKLLVPAVWTHRIDFKPLEDESARRAMHANLWKSNNPLDERNRRLLIRSIITELLKPHGFVLYHIDGDKPWSRHESSENVREFLTRMRSPIEAGVRSQLPAEVETRMKRLRLLVPFYSIEAWLYQHTREAWQLCAEEGCGRCHTQLGDWEKNRASLDEVTQPKETTLCLKDKHNARLASSGFPARQVYEAEASFTGAVDGLLECDELTAALERTCATSFTPSP</sequence>
<protein>
    <recommendedName>
        <fullName evidence="3">DUF4276 family protein</fullName>
    </recommendedName>
</protein>
<organism evidence="1 2">
    <name type="scientific">Cystobacter fuscus</name>
    <dbReference type="NCBI Taxonomy" id="43"/>
    <lineage>
        <taxon>Bacteria</taxon>
        <taxon>Pseudomonadati</taxon>
        <taxon>Myxococcota</taxon>
        <taxon>Myxococcia</taxon>
        <taxon>Myxococcales</taxon>
        <taxon>Cystobacterineae</taxon>
        <taxon>Archangiaceae</taxon>
        <taxon>Cystobacter</taxon>
    </lineage>
</organism>
<gene>
    <name evidence="1" type="ORF">CYFUS_009759</name>
</gene>
<dbReference type="EMBL" id="CP022098">
    <property type="protein sequence ID" value="ATB44272.1"/>
    <property type="molecule type" value="Genomic_DNA"/>
</dbReference>
<evidence type="ECO:0000313" key="2">
    <source>
        <dbReference type="Proteomes" id="UP000217257"/>
    </source>
</evidence>
<evidence type="ECO:0000313" key="1">
    <source>
        <dbReference type="EMBL" id="ATB44272.1"/>
    </source>
</evidence>
<reference evidence="1 2" key="1">
    <citation type="submission" date="2017-06" db="EMBL/GenBank/DDBJ databases">
        <title>Sequencing and comparative analysis of myxobacterial genomes.</title>
        <authorList>
            <person name="Rupp O."/>
            <person name="Goesmann A."/>
            <person name="Sogaard-Andersen L."/>
        </authorList>
    </citation>
    <scope>NUCLEOTIDE SEQUENCE [LARGE SCALE GENOMIC DNA]</scope>
    <source>
        <strain evidence="1 2">DSM 52655</strain>
    </source>
</reference>
<dbReference type="Proteomes" id="UP000217257">
    <property type="component" value="Chromosome"/>
</dbReference>
<dbReference type="KEGG" id="cfus:CYFUS_009759"/>
<dbReference type="RefSeq" id="WP_095991582.1">
    <property type="nucleotide sequence ID" value="NZ_CP022098.1"/>
</dbReference>
<proteinExistence type="predicted"/>